<dbReference type="InterPro" id="IPR036047">
    <property type="entry name" value="F-box-like_dom_sf"/>
</dbReference>
<dbReference type="InterPro" id="IPR056021">
    <property type="entry name" value="DUF7600"/>
</dbReference>
<protein>
    <recommendedName>
        <fullName evidence="2">DUF7600 domain-containing protein</fullName>
    </recommendedName>
</protein>
<dbReference type="AlphaFoldDB" id="A0AAE0I188"/>
<reference evidence="3" key="2">
    <citation type="submission" date="2023-06" db="EMBL/GenBank/DDBJ databases">
        <authorList>
            <consortium name="Lawrence Berkeley National Laboratory"/>
            <person name="Haridas S."/>
            <person name="Hensen N."/>
            <person name="Bonometti L."/>
            <person name="Westerberg I."/>
            <person name="Brannstrom I.O."/>
            <person name="Guillou S."/>
            <person name="Cros-Aarteil S."/>
            <person name="Calhoun S."/>
            <person name="Kuo A."/>
            <person name="Mondo S."/>
            <person name="Pangilinan J."/>
            <person name="Riley R."/>
            <person name="Labutti K."/>
            <person name="Andreopoulos B."/>
            <person name="Lipzen A."/>
            <person name="Chen C."/>
            <person name="Yanf M."/>
            <person name="Daum C."/>
            <person name="Ng V."/>
            <person name="Clum A."/>
            <person name="Steindorff A."/>
            <person name="Ohm R."/>
            <person name="Martin F."/>
            <person name="Silar P."/>
            <person name="Natvig D."/>
            <person name="Lalanne C."/>
            <person name="Gautier V."/>
            <person name="Ament-Velasquez S.L."/>
            <person name="Kruys A."/>
            <person name="Hutchinson M.I."/>
            <person name="Powell A.J."/>
            <person name="Barry K."/>
            <person name="Miller A.N."/>
            <person name="Grigoriev I.V."/>
            <person name="Debuchy R."/>
            <person name="Gladieux P."/>
            <person name="Thoren M.H."/>
            <person name="Johannesson H."/>
        </authorList>
    </citation>
    <scope>NUCLEOTIDE SEQUENCE</scope>
    <source>
        <strain evidence="3">CBS 118394</strain>
    </source>
</reference>
<dbReference type="CDD" id="cd09917">
    <property type="entry name" value="F-box_SF"/>
    <property type="match status" value="1"/>
</dbReference>
<keyword evidence="4" id="KW-1185">Reference proteome</keyword>
<name>A0AAE0I188_9PEZI</name>
<evidence type="ECO:0000256" key="1">
    <source>
        <dbReference type="SAM" id="MobiDB-lite"/>
    </source>
</evidence>
<feature type="region of interest" description="Disordered" evidence="1">
    <location>
        <begin position="1"/>
        <end position="27"/>
    </location>
</feature>
<organism evidence="3 4">
    <name type="scientific">Apodospora peruviana</name>
    <dbReference type="NCBI Taxonomy" id="516989"/>
    <lineage>
        <taxon>Eukaryota</taxon>
        <taxon>Fungi</taxon>
        <taxon>Dikarya</taxon>
        <taxon>Ascomycota</taxon>
        <taxon>Pezizomycotina</taxon>
        <taxon>Sordariomycetes</taxon>
        <taxon>Sordariomycetidae</taxon>
        <taxon>Sordariales</taxon>
        <taxon>Lasiosphaeriaceae</taxon>
        <taxon>Apodospora</taxon>
    </lineage>
</organism>
<comment type="caution">
    <text evidence="3">The sequence shown here is derived from an EMBL/GenBank/DDBJ whole genome shotgun (WGS) entry which is preliminary data.</text>
</comment>
<dbReference type="Proteomes" id="UP001283341">
    <property type="component" value="Unassembled WGS sequence"/>
</dbReference>
<evidence type="ECO:0000259" key="2">
    <source>
        <dbReference type="Pfam" id="PF24539"/>
    </source>
</evidence>
<gene>
    <name evidence="3" type="ORF">B0H66DRAFT_294007</name>
</gene>
<evidence type="ECO:0000313" key="4">
    <source>
        <dbReference type="Proteomes" id="UP001283341"/>
    </source>
</evidence>
<dbReference type="EMBL" id="JAUEDM010000005">
    <property type="protein sequence ID" value="KAK3316409.1"/>
    <property type="molecule type" value="Genomic_DNA"/>
</dbReference>
<evidence type="ECO:0000313" key="3">
    <source>
        <dbReference type="EMBL" id="KAK3316409.1"/>
    </source>
</evidence>
<reference evidence="3" key="1">
    <citation type="journal article" date="2023" name="Mol. Phylogenet. Evol.">
        <title>Genome-scale phylogeny and comparative genomics of the fungal order Sordariales.</title>
        <authorList>
            <person name="Hensen N."/>
            <person name="Bonometti L."/>
            <person name="Westerberg I."/>
            <person name="Brannstrom I.O."/>
            <person name="Guillou S."/>
            <person name="Cros-Aarteil S."/>
            <person name="Calhoun S."/>
            <person name="Haridas S."/>
            <person name="Kuo A."/>
            <person name="Mondo S."/>
            <person name="Pangilinan J."/>
            <person name="Riley R."/>
            <person name="LaButti K."/>
            <person name="Andreopoulos B."/>
            <person name="Lipzen A."/>
            <person name="Chen C."/>
            <person name="Yan M."/>
            <person name="Daum C."/>
            <person name="Ng V."/>
            <person name="Clum A."/>
            <person name="Steindorff A."/>
            <person name="Ohm R.A."/>
            <person name="Martin F."/>
            <person name="Silar P."/>
            <person name="Natvig D.O."/>
            <person name="Lalanne C."/>
            <person name="Gautier V."/>
            <person name="Ament-Velasquez S.L."/>
            <person name="Kruys A."/>
            <person name="Hutchinson M.I."/>
            <person name="Powell A.J."/>
            <person name="Barry K."/>
            <person name="Miller A.N."/>
            <person name="Grigoriev I.V."/>
            <person name="Debuchy R."/>
            <person name="Gladieux P."/>
            <person name="Hiltunen Thoren M."/>
            <person name="Johannesson H."/>
        </authorList>
    </citation>
    <scope>NUCLEOTIDE SEQUENCE</scope>
    <source>
        <strain evidence="3">CBS 118394</strain>
    </source>
</reference>
<proteinExistence type="predicted"/>
<feature type="domain" description="DUF7600" evidence="2">
    <location>
        <begin position="399"/>
        <end position="589"/>
    </location>
</feature>
<accession>A0AAE0I188</accession>
<dbReference type="Pfam" id="PF24539">
    <property type="entry name" value="DUF7600"/>
    <property type="match status" value="1"/>
</dbReference>
<dbReference type="SUPFAM" id="SSF81383">
    <property type="entry name" value="F-box domain"/>
    <property type="match status" value="1"/>
</dbReference>
<feature type="compositionally biased region" description="Polar residues" evidence="1">
    <location>
        <begin position="1"/>
        <end position="12"/>
    </location>
</feature>
<sequence>MPKPQDNSTSCPPSHKEEDLPPGTQIKMPLHAYPPEIFRMPDYMCWLCRREIEVTRHDHTLSHRAALCRVISFSQDAAAAAAPSSSQISISGVGYRLPPGASPDRLAFVVPRRADQSVEDLGVKKLDLKTVLDPVYREAGGRWSFRVHADCWDLVESSTDRVTSCALAWCKALASLNWNFAPFRPGMRRYDLPRLLLASSASCKKTFRRLNMQRLGSYENNLAAELGLDQLPSFRDVIPLTRFDIYLPPSHKSLLQTDRRRDVFSNMPEEILQHIFGFTRTADLANFRLASRAVAYVARLEALPRTFWFSRFTPGFELGYALPCQIDKNLDWRGLYFLMRGALKPSAPGPAEPESPVARLAKRKHWWARLADVSSVHADFGSQPTLAGDTSFSWPCEPTFSPTAPECEDQWAQIPNTRGYVSAQLSRADGRERHSFTASLTVPPTTSKLSDIGISTVILAGQAFVSGIRLFYQGQGGSAPSTESLGYVFENAETVVPLRYGEIFAGFRVRLDVDAIRSLRVVLQDPSGEYRQSDWIGDTKGAGRACGSGSLVSLQSSTWIRRASYGQPCTFAASFDYFRMIAFGIMETASSSTIDRHQTTPVVPIISLPTKPAPQTTFLPRRMMPPAPALNQKWRRPTMTLQLVPTAHLKHEVASDSL</sequence>
<dbReference type="Gene3D" id="1.20.1280.50">
    <property type="match status" value="1"/>
</dbReference>